<reference evidence="2 3" key="1">
    <citation type="submission" date="2015-04" db="EMBL/GenBank/DDBJ databases">
        <title>Diachasmimorpha longicaudata entomopoxvirus genome.</title>
        <authorList>
            <person name="Coffman K.A."/>
            <person name="Burke G.R."/>
        </authorList>
    </citation>
    <scope>NUCLEOTIDE SEQUENCE [LARGE SCALE GENOMIC DNA]</scope>
</reference>
<sequence>MSLIRLTCDYKGYLYRFGVFVDDDKKRWFILNDFLPLLGAKLYAEANSLIKDESAQVKWETLIDRSKGTKEAKEKKKAQWCVSLDFVHEYGLYALMNISDDKEMANVRDFLLNTLIPLIPMK</sequence>
<dbReference type="Proteomes" id="UP000593702">
    <property type="component" value="Segment"/>
</dbReference>
<proteinExistence type="predicted"/>
<protein>
    <submittedName>
        <fullName evidence="2">Putative Bro-N domain-containing protein 13</fullName>
    </submittedName>
</protein>
<feature type="domain" description="Bro-N" evidence="1">
    <location>
        <begin position="20"/>
        <end position="117"/>
    </location>
</feature>
<evidence type="ECO:0000313" key="3">
    <source>
        <dbReference type="Proteomes" id="UP000593702"/>
    </source>
</evidence>
<dbReference type="Pfam" id="PF02498">
    <property type="entry name" value="Bro-N"/>
    <property type="match status" value="1"/>
</dbReference>
<name>A0A7R5WS17_9POXV</name>
<dbReference type="EMBL" id="KR095315">
    <property type="protein sequence ID" value="AKS26398.1"/>
    <property type="molecule type" value="Genomic_DNA"/>
</dbReference>
<evidence type="ECO:0000313" key="2">
    <source>
        <dbReference type="EMBL" id="AKS26398.1"/>
    </source>
</evidence>
<organism evidence="2 3">
    <name type="scientific">Diachasmimorpha longicaudata entomopoxvirus</name>
    <dbReference type="NCBI Taxonomy" id="109981"/>
    <lineage>
        <taxon>Viruses</taxon>
        <taxon>Varidnaviria</taxon>
        <taxon>Bamfordvirae</taxon>
        <taxon>Nucleocytoviricota</taxon>
        <taxon>Pokkesviricetes</taxon>
        <taxon>Chitovirales</taxon>
        <taxon>Poxviridae</taxon>
        <taxon>Entomopoxvirinae</taxon>
        <taxon>Epsilonentomopoxvirus</taxon>
        <taxon>Epsilonentomopoxvirus dlongicaudata</taxon>
        <taxon>Diachasmimorpha entomopoxvirus</taxon>
    </lineage>
</organism>
<dbReference type="InterPro" id="IPR003497">
    <property type="entry name" value="BRO_N_domain"/>
</dbReference>
<gene>
    <name evidence="2" type="ORF">DLEV_107</name>
</gene>
<accession>A0A7R5WS17</accession>
<evidence type="ECO:0000259" key="1">
    <source>
        <dbReference type="Pfam" id="PF02498"/>
    </source>
</evidence>
<keyword evidence="3" id="KW-1185">Reference proteome</keyword>